<dbReference type="InterPro" id="IPR001986">
    <property type="entry name" value="Enolpyruvate_Tfrase_dom"/>
</dbReference>
<dbReference type="InterPro" id="IPR036968">
    <property type="entry name" value="Enolpyruvate_Tfrase_sf"/>
</dbReference>
<protein>
    <recommendedName>
        <fullName evidence="2">Enolpyruvate transferase domain-containing protein</fullName>
    </recommendedName>
</protein>
<reference evidence="3" key="1">
    <citation type="journal article" date="2014" name="Front. Microbiol.">
        <title>High frequency of phylogenetically diverse reductive dehalogenase-homologous genes in deep subseafloor sedimentary metagenomes.</title>
        <authorList>
            <person name="Kawai M."/>
            <person name="Futagami T."/>
            <person name="Toyoda A."/>
            <person name="Takaki Y."/>
            <person name="Nishi S."/>
            <person name="Hori S."/>
            <person name="Arai W."/>
            <person name="Tsubouchi T."/>
            <person name="Morono Y."/>
            <person name="Uchiyama I."/>
            <person name="Ito T."/>
            <person name="Fujiyama A."/>
            <person name="Inagaki F."/>
            <person name="Takami H."/>
        </authorList>
    </citation>
    <scope>NUCLEOTIDE SEQUENCE</scope>
    <source>
        <strain evidence="3">Expedition CK06-06</strain>
    </source>
</reference>
<dbReference type="EMBL" id="BARU01009579">
    <property type="protein sequence ID" value="GAH38880.1"/>
    <property type="molecule type" value="Genomic_DNA"/>
</dbReference>
<dbReference type="PANTHER" id="PTHR21090:SF5">
    <property type="entry name" value="PENTAFUNCTIONAL AROM POLYPEPTIDE"/>
    <property type="match status" value="1"/>
</dbReference>
<evidence type="ECO:0000259" key="2">
    <source>
        <dbReference type="Pfam" id="PF00275"/>
    </source>
</evidence>
<feature type="domain" description="Enolpyruvate transferase" evidence="2">
    <location>
        <begin position="6"/>
        <end position="291"/>
    </location>
</feature>
<dbReference type="GO" id="GO:0009423">
    <property type="term" value="P:chorismate biosynthetic process"/>
    <property type="evidence" value="ECO:0007669"/>
    <property type="project" value="TreeGrafter"/>
</dbReference>
<dbReference type="GO" id="GO:0003866">
    <property type="term" value="F:3-phosphoshikimate 1-carboxyvinyltransferase activity"/>
    <property type="evidence" value="ECO:0007669"/>
    <property type="project" value="TreeGrafter"/>
</dbReference>
<evidence type="ECO:0000256" key="1">
    <source>
        <dbReference type="ARBA" id="ARBA00022679"/>
    </source>
</evidence>
<dbReference type="AlphaFoldDB" id="X1G247"/>
<dbReference type="Gene3D" id="3.65.10.10">
    <property type="entry name" value="Enolpyruvate transferase domain"/>
    <property type="match status" value="2"/>
</dbReference>
<dbReference type="PANTHER" id="PTHR21090">
    <property type="entry name" value="AROM/DEHYDROQUINATE SYNTHASE"/>
    <property type="match status" value="1"/>
</dbReference>
<organism evidence="3">
    <name type="scientific">marine sediment metagenome</name>
    <dbReference type="NCBI Taxonomy" id="412755"/>
    <lineage>
        <taxon>unclassified sequences</taxon>
        <taxon>metagenomes</taxon>
        <taxon>ecological metagenomes</taxon>
    </lineage>
</organism>
<keyword evidence="1" id="KW-0808">Transferase</keyword>
<dbReference type="SUPFAM" id="SSF55205">
    <property type="entry name" value="EPT/RTPC-like"/>
    <property type="match status" value="1"/>
</dbReference>
<accession>X1G247</accession>
<sequence>LTEETLTIKRKSKKCTTIEIQGDISSQFVSALLMVCPLLICKKNDHITIEITSPLISYPYIIITLDVLNSFGINIQESLDELKVGKYLITCGQKYRGQTYEIPGDFSSISFIIAAAILSPEDSNVIITNLNFEKPQGDQKIIKILQEMGAKIEVDREKNSITVNGNLKKYPLTGLDIDIRENPDLFPILSIIGAFAKGKTELYNASSLRDKESDRILIIARELGKLGVIVEEKEDKLTIYHCDNLKGANINHENDHRVAMAFTVACLYAEGFSQILDIEIVKDSYPNFIEDIKKLGAKVELI</sequence>
<dbReference type="Pfam" id="PF00275">
    <property type="entry name" value="EPSP_synthase"/>
    <property type="match status" value="1"/>
</dbReference>
<evidence type="ECO:0000313" key="3">
    <source>
        <dbReference type="EMBL" id="GAH38880.1"/>
    </source>
</evidence>
<comment type="caution">
    <text evidence="3">The sequence shown here is derived from an EMBL/GenBank/DDBJ whole genome shotgun (WGS) entry which is preliminary data.</text>
</comment>
<name>X1G247_9ZZZZ</name>
<dbReference type="InterPro" id="IPR013792">
    <property type="entry name" value="RNA3'P_cycl/enolpyr_Trfase_a/b"/>
</dbReference>
<feature type="non-terminal residue" evidence="3">
    <location>
        <position position="1"/>
    </location>
</feature>
<proteinExistence type="predicted"/>
<gene>
    <name evidence="3" type="ORF">S03H2_18457</name>
</gene>